<dbReference type="EMBL" id="JANGCN010000014">
    <property type="protein sequence ID" value="MCQ5153173.1"/>
    <property type="molecule type" value="Genomic_DNA"/>
</dbReference>
<name>A0AAW5KKM1_9FIRM</name>
<dbReference type="Gene3D" id="3.90.25.10">
    <property type="entry name" value="UDP-galactose 4-epimerase, domain 1"/>
    <property type="match status" value="1"/>
</dbReference>
<dbReference type="EC" id="4.2.1.47" evidence="2"/>
<dbReference type="RefSeq" id="WP_256322046.1">
    <property type="nucleotide sequence ID" value="NZ_JANGCN010000014.1"/>
</dbReference>
<dbReference type="GO" id="GO:0008446">
    <property type="term" value="F:GDP-mannose 4,6-dehydratase activity"/>
    <property type="evidence" value="ECO:0007669"/>
    <property type="project" value="UniProtKB-EC"/>
</dbReference>
<gene>
    <name evidence="2" type="ORF">NE632_07610</name>
</gene>
<dbReference type="SUPFAM" id="SSF51735">
    <property type="entry name" value="NAD(P)-binding Rossmann-fold domains"/>
    <property type="match status" value="1"/>
</dbReference>
<evidence type="ECO:0000259" key="1">
    <source>
        <dbReference type="Pfam" id="PF16363"/>
    </source>
</evidence>
<dbReference type="InterPro" id="IPR036291">
    <property type="entry name" value="NAD(P)-bd_dom_sf"/>
</dbReference>
<protein>
    <submittedName>
        <fullName evidence="2">GDP-mannose 4,6-dehydratase</fullName>
        <ecNumber evidence="2">4.2.1.47</ecNumber>
    </submittedName>
</protein>
<keyword evidence="2" id="KW-0456">Lyase</keyword>
<comment type="caution">
    <text evidence="2">The sequence shown here is derived from an EMBL/GenBank/DDBJ whole genome shotgun (WGS) entry which is preliminary data.</text>
</comment>
<dbReference type="PANTHER" id="PTHR43000">
    <property type="entry name" value="DTDP-D-GLUCOSE 4,6-DEHYDRATASE-RELATED"/>
    <property type="match status" value="1"/>
</dbReference>
<feature type="domain" description="NAD(P)-binding" evidence="1">
    <location>
        <begin position="6"/>
        <end position="301"/>
    </location>
</feature>
<accession>A0AAW5KKM1</accession>
<organism evidence="2 3">
    <name type="scientific">Ruminococcus bicirculans</name>
    <name type="common">ex Wegman et al. 2014</name>
    <dbReference type="NCBI Taxonomy" id="1160721"/>
    <lineage>
        <taxon>Bacteria</taxon>
        <taxon>Bacillati</taxon>
        <taxon>Bacillota</taxon>
        <taxon>Clostridia</taxon>
        <taxon>Eubacteriales</taxon>
        <taxon>Oscillospiraceae</taxon>
        <taxon>Ruminococcus</taxon>
    </lineage>
</organism>
<evidence type="ECO:0000313" key="3">
    <source>
        <dbReference type="Proteomes" id="UP001206236"/>
    </source>
</evidence>
<dbReference type="Pfam" id="PF16363">
    <property type="entry name" value="GDP_Man_Dehyd"/>
    <property type="match status" value="1"/>
</dbReference>
<proteinExistence type="predicted"/>
<reference evidence="2" key="1">
    <citation type="submission" date="2022-06" db="EMBL/GenBank/DDBJ databases">
        <title>Isolation of gut microbiota from human fecal samples.</title>
        <authorList>
            <person name="Pamer E.G."/>
            <person name="Barat B."/>
            <person name="Waligurski E."/>
            <person name="Medina S."/>
            <person name="Paddock L."/>
            <person name="Mostad J."/>
        </authorList>
    </citation>
    <scope>NUCLEOTIDE SEQUENCE</scope>
    <source>
        <strain evidence="2">DFI.5.57</strain>
    </source>
</reference>
<dbReference type="InterPro" id="IPR016040">
    <property type="entry name" value="NAD(P)-bd_dom"/>
</dbReference>
<dbReference type="AlphaFoldDB" id="A0AAW5KKM1"/>
<dbReference type="Proteomes" id="UP001206236">
    <property type="component" value="Unassembled WGS sequence"/>
</dbReference>
<evidence type="ECO:0000313" key="2">
    <source>
        <dbReference type="EMBL" id="MCQ5153173.1"/>
    </source>
</evidence>
<dbReference type="Gene3D" id="3.40.50.720">
    <property type="entry name" value="NAD(P)-binding Rossmann-like Domain"/>
    <property type="match status" value="1"/>
</dbReference>
<sequence>MTGVVLIFGVSGFVGGYLAKEFCSFGYKVYGCDISESSDIADQVTFIPCDILDQVQVRKVISETKPMYIVDLAAISSVSYSWKEPAKTMAVNVEGALNIFESAKEIIPNTKILVIGSSEEYQRSDDPINEEFSLDSCSPYGLSKITQERFAKLYREQYGMKIYCVRAFNHTGVGQSDRFVIPSWCRQVALLSAKKENGNIIVGNIDVYRDFSDVRDVVRAYRMILESEKSKTIYNVGSGKATKLKDILDYIVSLSSCKISIEIDPSLVRNGENAKIYCCNELIRKDLCWYPQYDISDTVKDIYEYYYNMFT</sequence>